<dbReference type="EMBL" id="JBHSMK010000009">
    <property type="protein sequence ID" value="MFC5437882.1"/>
    <property type="molecule type" value="Genomic_DNA"/>
</dbReference>
<gene>
    <name evidence="2" type="ORF">ACFPME_15075</name>
</gene>
<accession>A0ABW0JP62</accession>
<evidence type="ECO:0000313" key="3">
    <source>
        <dbReference type="Proteomes" id="UP001596013"/>
    </source>
</evidence>
<feature type="compositionally biased region" description="Basic and acidic residues" evidence="1">
    <location>
        <begin position="68"/>
        <end position="84"/>
    </location>
</feature>
<comment type="caution">
    <text evidence="2">The sequence shown here is derived from an EMBL/GenBank/DDBJ whole genome shotgun (WGS) entry which is preliminary data.</text>
</comment>
<evidence type="ECO:0000313" key="2">
    <source>
        <dbReference type="EMBL" id="MFC5437882.1"/>
    </source>
</evidence>
<dbReference type="RefSeq" id="WP_377306474.1">
    <property type="nucleotide sequence ID" value="NZ_JBHSMK010000009.1"/>
</dbReference>
<organism evidence="2 3">
    <name type="scientific">Rhodanobacter umsongensis</name>
    <dbReference type="NCBI Taxonomy" id="633153"/>
    <lineage>
        <taxon>Bacteria</taxon>
        <taxon>Pseudomonadati</taxon>
        <taxon>Pseudomonadota</taxon>
        <taxon>Gammaproteobacteria</taxon>
        <taxon>Lysobacterales</taxon>
        <taxon>Rhodanobacteraceae</taxon>
        <taxon>Rhodanobacter</taxon>
    </lineage>
</organism>
<reference evidence="3" key="1">
    <citation type="journal article" date="2019" name="Int. J. Syst. Evol. Microbiol.">
        <title>The Global Catalogue of Microorganisms (GCM) 10K type strain sequencing project: providing services to taxonomists for standard genome sequencing and annotation.</title>
        <authorList>
            <consortium name="The Broad Institute Genomics Platform"/>
            <consortium name="The Broad Institute Genome Sequencing Center for Infectious Disease"/>
            <person name="Wu L."/>
            <person name="Ma J."/>
        </authorList>
    </citation>
    <scope>NUCLEOTIDE SEQUENCE [LARGE SCALE GENOMIC DNA]</scope>
    <source>
        <strain evidence="3">JCM 17130</strain>
    </source>
</reference>
<keyword evidence="3" id="KW-1185">Reference proteome</keyword>
<sequence>MGNTNIPQDGAADTRNSRDTLTSENQLTDEQRRQRSAQKGGAGVGPSPSRPKDAPARIPGQSRGPASDADRARGDSKRDRRDNAGEPAEGEPDSPRSTNGAGDSAAYEGHANTGHSPPGAS</sequence>
<feature type="compositionally biased region" description="Polar residues" evidence="1">
    <location>
        <begin position="19"/>
        <end position="28"/>
    </location>
</feature>
<evidence type="ECO:0000256" key="1">
    <source>
        <dbReference type="SAM" id="MobiDB-lite"/>
    </source>
</evidence>
<feature type="region of interest" description="Disordered" evidence="1">
    <location>
        <begin position="1"/>
        <end position="121"/>
    </location>
</feature>
<proteinExistence type="predicted"/>
<dbReference type="Proteomes" id="UP001596013">
    <property type="component" value="Unassembled WGS sequence"/>
</dbReference>
<name>A0ABW0JP62_9GAMM</name>
<protein>
    <submittedName>
        <fullName evidence="2">Uncharacterized protein</fullName>
    </submittedName>
</protein>